<dbReference type="RefSeq" id="XP_029754964.1">
    <property type="nucleotide sequence ID" value="XM_029910055.1"/>
</dbReference>
<sequence>MSSVLAKLSVAATLLLTSILQPTSANPLPQQSLEKRGCYGGFPFNHLHGGYHHDLTSEVLSDITSTCLAAAGKTISSSSPFWRCTNWQETNSWKETCFSDCEDGCAALPKDYGAALCGLGCDPNCDTGPTYGYNRIDWAIEMRDGGADKVIDFETCVDAFKTELGGCQSGSEQYHDGFWFRIDPAQGGC</sequence>
<evidence type="ECO:0000313" key="3">
    <source>
        <dbReference type="Proteomes" id="UP000030706"/>
    </source>
</evidence>
<keyword evidence="3" id="KW-1185">Reference proteome</keyword>
<dbReference type="HOGENOM" id="CLU_1434195_0_0_1"/>
<proteinExistence type="predicted"/>
<dbReference type="GeneID" id="40752361"/>
<gene>
    <name evidence="2" type="ORF">M438DRAFT_409979</name>
</gene>
<evidence type="ECO:0008006" key="4">
    <source>
        <dbReference type="Google" id="ProtNLM"/>
    </source>
</evidence>
<protein>
    <recommendedName>
        <fullName evidence="4">WSC domain-containing protein</fullName>
    </recommendedName>
</protein>
<accession>A0A074X9P0</accession>
<evidence type="ECO:0000256" key="1">
    <source>
        <dbReference type="SAM" id="SignalP"/>
    </source>
</evidence>
<feature type="signal peptide" evidence="1">
    <location>
        <begin position="1"/>
        <end position="25"/>
    </location>
</feature>
<organism evidence="2 3">
    <name type="scientific">Aureobasidium pullulans EXF-150</name>
    <dbReference type="NCBI Taxonomy" id="1043002"/>
    <lineage>
        <taxon>Eukaryota</taxon>
        <taxon>Fungi</taxon>
        <taxon>Dikarya</taxon>
        <taxon>Ascomycota</taxon>
        <taxon>Pezizomycotina</taxon>
        <taxon>Dothideomycetes</taxon>
        <taxon>Dothideomycetidae</taxon>
        <taxon>Dothideales</taxon>
        <taxon>Saccotheciaceae</taxon>
        <taxon>Aureobasidium</taxon>
    </lineage>
</organism>
<feature type="chain" id="PRO_5001703617" description="WSC domain-containing protein" evidence="1">
    <location>
        <begin position="26"/>
        <end position="189"/>
    </location>
</feature>
<reference evidence="2 3" key="1">
    <citation type="journal article" date="2014" name="BMC Genomics">
        <title>Genome sequencing of four Aureobasidium pullulans varieties: biotechnological potential, stress tolerance, and description of new species.</title>
        <authorList>
            <person name="Gostin Ar C."/>
            <person name="Ohm R.A."/>
            <person name="Kogej T."/>
            <person name="Sonjak S."/>
            <person name="Turk M."/>
            <person name="Zajc J."/>
            <person name="Zalar P."/>
            <person name="Grube M."/>
            <person name="Sun H."/>
            <person name="Han J."/>
            <person name="Sharma A."/>
            <person name="Chiniquy J."/>
            <person name="Ngan C.Y."/>
            <person name="Lipzen A."/>
            <person name="Barry K."/>
            <person name="Grigoriev I.V."/>
            <person name="Gunde-Cimerman N."/>
        </authorList>
    </citation>
    <scope>NUCLEOTIDE SEQUENCE [LARGE SCALE GENOMIC DNA]</scope>
    <source>
        <strain evidence="2 3">EXF-150</strain>
    </source>
</reference>
<dbReference type="Proteomes" id="UP000030706">
    <property type="component" value="Unassembled WGS sequence"/>
</dbReference>
<keyword evidence="1" id="KW-0732">Signal</keyword>
<dbReference type="AlphaFoldDB" id="A0A074X9P0"/>
<evidence type="ECO:0000313" key="2">
    <source>
        <dbReference type="EMBL" id="KEQ78777.1"/>
    </source>
</evidence>
<name>A0A074X9P0_AURPU</name>
<dbReference type="EMBL" id="KL585014">
    <property type="protein sequence ID" value="KEQ78777.1"/>
    <property type="molecule type" value="Genomic_DNA"/>
</dbReference>
<dbReference type="OrthoDB" id="3621332at2759"/>